<feature type="compositionally biased region" description="Basic and acidic residues" evidence="1">
    <location>
        <begin position="135"/>
        <end position="149"/>
    </location>
</feature>
<gene>
    <name evidence="2" type="ORF">NCGR_LOCUS30045</name>
</gene>
<organism evidence="2 3">
    <name type="scientific">Miscanthus lutarioriparius</name>
    <dbReference type="NCBI Taxonomy" id="422564"/>
    <lineage>
        <taxon>Eukaryota</taxon>
        <taxon>Viridiplantae</taxon>
        <taxon>Streptophyta</taxon>
        <taxon>Embryophyta</taxon>
        <taxon>Tracheophyta</taxon>
        <taxon>Spermatophyta</taxon>
        <taxon>Magnoliopsida</taxon>
        <taxon>Liliopsida</taxon>
        <taxon>Poales</taxon>
        <taxon>Poaceae</taxon>
        <taxon>PACMAD clade</taxon>
        <taxon>Panicoideae</taxon>
        <taxon>Andropogonodae</taxon>
        <taxon>Andropogoneae</taxon>
        <taxon>Saccharinae</taxon>
        <taxon>Miscanthus</taxon>
    </lineage>
</organism>
<keyword evidence="3" id="KW-1185">Reference proteome</keyword>
<protein>
    <recommendedName>
        <fullName evidence="4">DUF4219 domain-containing protein</fullName>
    </recommendedName>
</protein>
<comment type="caution">
    <text evidence="2">The sequence shown here is derived from an EMBL/GenBank/DDBJ whole genome shotgun (WGS) entry which is preliminary data.</text>
</comment>
<feature type="region of interest" description="Disordered" evidence="1">
    <location>
        <begin position="113"/>
        <end position="157"/>
    </location>
</feature>
<reference evidence="2" key="1">
    <citation type="submission" date="2020-10" db="EMBL/GenBank/DDBJ databases">
        <authorList>
            <person name="Han B."/>
            <person name="Lu T."/>
            <person name="Zhao Q."/>
            <person name="Huang X."/>
            <person name="Zhao Y."/>
        </authorList>
    </citation>
    <scope>NUCLEOTIDE SEQUENCE</scope>
</reference>
<name>A0A811PT58_9POAL</name>
<evidence type="ECO:0008006" key="4">
    <source>
        <dbReference type="Google" id="ProtNLM"/>
    </source>
</evidence>
<dbReference type="EMBL" id="CAJGYO010000007">
    <property type="protein sequence ID" value="CAD6245753.1"/>
    <property type="molecule type" value="Genomic_DNA"/>
</dbReference>
<evidence type="ECO:0000313" key="2">
    <source>
        <dbReference type="EMBL" id="CAD6245753.1"/>
    </source>
</evidence>
<evidence type="ECO:0000313" key="3">
    <source>
        <dbReference type="Proteomes" id="UP000604825"/>
    </source>
</evidence>
<feature type="compositionally biased region" description="Basic residues" evidence="1">
    <location>
        <begin position="124"/>
        <end position="133"/>
    </location>
</feature>
<accession>A0A811PT58</accession>
<dbReference type="Proteomes" id="UP000604825">
    <property type="component" value="Unassembled WGS sequence"/>
</dbReference>
<proteinExistence type="predicted"/>
<sequence>MGENGSSSGAERVRESSLMWLMLTRSNYAEWAMLLQCNFETLEIWDTIDPGGDKIAISIETLLDLKTLTIEELVGRLKMAEDRFGIKAVTDKIGNLLLSEEDWMAKYRHRLMPESSSTSGAGKKPWKPKHGGGGRRGDRGDRGEKKEPVIKLTSMGL</sequence>
<dbReference type="AlphaFoldDB" id="A0A811PT58"/>
<dbReference type="OrthoDB" id="1931687at2759"/>
<evidence type="ECO:0000256" key="1">
    <source>
        <dbReference type="SAM" id="MobiDB-lite"/>
    </source>
</evidence>